<comment type="pathway">
    <text evidence="2">Protein modification; protein glycosylation.</text>
</comment>
<proteinExistence type="inferred from homology"/>
<dbReference type="PANTHER" id="PTHR19297:SF191">
    <property type="entry name" value="PROTEIN XYLOSYLTRANSFERASE"/>
    <property type="match status" value="1"/>
</dbReference>
<gene>
    <name evidence="11" type="ORF">GSLYS_00005999001</name>
</gene>
<organism evidence="11 12">
    <name type="scientific">Lymnaea stagnalis</name>
    <name type="common">Great pond snail</name>
    <name type="synonym">Helix stagnalis</name>
    <dbReference type="NCBI Taxonomy" id="6523"/>
    <lineage>
        <taxon>Eukaryota</taxon>
        <taxon>Metazoa</taxon>
        <taxon>Spiralia</taxon>
        <taxon>Lophotrochozoa</taxon>
        <taxon>Mollusca</taxon>
        <taxon>Gastropoda</taxon>
        <taxon>Heterobranchia</taxon>
        <taxon>Euthyneura</taxon>
        <taxon>Panpulmonata</taxon>
        <taxon>Hygrophila</taxon>
        <taxon>Lymnaeoidea</taxon>
        <taxon>Lymnaeidae</taxon>
        <taxon>Lymnaea</taxon>
    </lineage>
</organism>
<protein>
    <recommendedName>
        <fullName evidence="13">Protein xylosyltransferase</fullName>
    </recommendedName>
</protein>
<keyword evidence="3" id="KW-0328">Glycosyltransferase</keyword>
<evidence type="ECO:0008006" key="13">
    <source>
        <dbReference type="Google" id="ProtNLM"/>
    </source>
</evidence>
<evidence type="ECO:0000313" key="11">
    <source>
        <dbReference type="EMBL" id="CAL1531916.1"/>
    </source>
</evidence>
<dbReference type="AlphaFoldDB" id="A0AAV2HDD2"/>
<evidence type="ECO:0000256" key="8">
    <source>
        <dbReference type="ARBA" id="ARBA00023136"/>
    </source>
</evidence>
<sequence length="300" mass="35062">MVSEEMEMSERLLRAIYRPQNYYCVHVTMQSEALYKAYESISSCLPNVILPIRRVFVEWDRFSALDAELSCLETLWPFTRWKYFINLNEKEFPLKSNAELVQILQSLDGANDVHASRNGEHAEKWPFDHDIHYWHRPFRGSPHMAASRAFVDYALHHTEAESILEWVKALKSHHHEIFFSTLNHNPNIEAPGSHIAVEESDYYTKPHISQYRVTNTSVDQACKSGRWDNADCVLSFGDLPEMLRSKKLFASTFHIREDPLVVSCLEERLYNETKSNFIDAESVNVSYYRNLNFVLSHVRV</sequence>
<dbReference type="GO" id="GO:0016020">
    <property type="term" value="C:membrane"/>
    <property type="evidence" value="ECO:0007669"/>
    <property type="project" value="UniProtKB-SubCell"/>
</dbReference>
<dbReference type="EMBL" id="CAXITT010000100">
    <property type="protein sequence ID" value="CAL1531916.1"/>
    <property type="molecule type" value="Genomic_DNA"/>
</dbReference>
<keyword evidence="9" id="KW-0325">Glycoprotein</keyword>
<comment type="caution">
    <text evidence="11">The sequence shown here is derived from an EMBL/GenBank/DDBJ whole genome shotgun (WGS) entry which is preliminary data.</text>
</comment>
<evidence type="ECO:0000256" key="6">
    <source>
        <dbReference type="ARBA" id="ARBA00022968"/>
    </source>
</evidence>
<dbReference type="PANTHER" id="PTHR19297">
    <property type="entry name" value="GLYCOSYLTRANSFERASE 14 FAMILY MEMBER"/>
    <property type="match status" value="1"/>
</dbReference>
<evidence type="ECO:0000256" key="3">
    <source>
        <dbReference type="ARBA" id="ARBA00022676"/>
    </source>
</evidence>
<evidence type="ECO:0000256" key="4">
    <source>
        <dbReference type="ARBA" id="ARBA00022679"/>
    </source>
</evidence>
<name>A0AAV2HDD2_LYMST</name>
<keyword evidence="4" id="KW-0808">Transferase</keyword>
<dbReference type="InterPro" id="IPR003406">
    <property type="entry name" value="Glyco_trans_14"/>
</dbReference>
<evidence type="ECO:0000256" key="9">
    <source>
        <dbReference type="ARBA" id="ARBA00023180"/>
    </source>
</evidence>
<evidence type="ECO:0000256" key="7">
    <source>
        <dbReference type="ARBA" id="ARBA00022989"/>
    </source>
</evidence>
<keyword evidence="6" id="KW-0735">Signal-anchor</keyword>
<keyword evidence="7" id="KW-1133">Transmembrane helix</keyword>
<keyword evidence="12" id="KW-1185">Reference proteome</keyword>
<dbReference type="Pfam" id="PF02485">
    <property type="entry name" value="Branch"/>
    <property type="match status" value="1"/>
</dbReference>
<evidence type="ECO:0000256" key="5">
    <source>
        <dbReference type="ARBA" id="ARBA00022692"/>
    </source>
</evidence>
<evidence type="ECO:0000256" key="1">
    <source>
        <dbReference type="ARBA" id="ARBA00004606"/>
    </source>
</evidence>
<evidence type="ECO:0000313" key="12">
    <source>
        <dbReference type="Proteomes" id="UP001497497"/>
    </source>
</evidence>
<evidence type="ECO:0000256" key="10">
    <source>
        <dbReference type="ARBA" id="ARBA00038150"/>
    </source>
</evidence>
<accession>A0AAV2HDD2</accession>
<comment type="subcellular location">
    <subcellularLocation>
        <location evidence="1">Membrane</location>
        <topology evidence="1">Single-pass type II membrane protein</topology>
    </subcellularLocation>
</comment>
<comment type="similarity">
    <text evidence="10">Belongs to the glycosyltransferase 14 family.</text>
</comment>
<keyword evidence="8" id="KW-0472">Membrane</keyword>
<dbReference type="GO" id="GO:0008375">
    <property type="term" value="F:acetylglucosaminyltransferase activity"/>
    <property type="evidence" value="ECO:0007669"/>
    <property type="project" value="TreeGrafter"/>
</dbReference>
<reference evidence="11 12" key="1">
    <citation type="submission" date="2024-04" db="EMBL/GenBank/DDBJ databases">
        <authorList>
            <consortium name="Genoscope - CEA"/>
            <person name="William W."/>
        </authorList>
    </citation>
    <scope>NUCLEOTIDE SEQUENCE [LARGE SCALE GENOMIC DNA]</scope>
</reference>
<evidence type="ECO:0000256" key="2">
    <source>
        <dbReference type="ARBA" id="ARBA00004922"/>
    </source>
</evidence>
<keyword evidence="5" id="KW-0812">Transmembrane</keyword>
<dbReference type="Proteomes" id="UP001497497">
    <property type="component" value="Unassembled WGS sequence"/>
</dbReference>